<keyword evidence="7 10" id="KW-0067">ATP-binding</keyword>
<dbReference type="HAMAP" id="MF_00244">
    <property type="entry name" value="NaMN_adenylyltr"/>
    <property type="match status" value="1"/>
</dbReference>
<comment type="similarity">
    <text evidence="10">Belongs to the NadD family.</text>
</comment>
<keyword evidence="5 10" id="KW-0548">Nucleotidyltransferase</keyword>
<dbReference type="NCBIfam" id="TIGR00125">
    <property type="entry name" value="cyt_tran_rel"/>
    <property type="match status" value="1"/>
</dbReference>
<evidence type="ECO:0000256" key="11">
    <source>
        <dbReference type="SAM" id="MobiDB-lite"/>
    </source>
</evidence>
<comment type="catalytic activity">
    <reaction evidence="9 10">
        <text>nicotinate beta-D-ribonucleotide + ATP + H(+) = deamido-NAD(+) + diphosphate</text>
        <dbReference type="Rhea" id="RHEA:22860"/>
        <dbReference type="ChEBI" id="CHEBI:15378"/>
        <dbReference type="ChEBI" id="CHEBI:30616"/>
        <dbReference type="ChEBI" id="CHEBI:33019"/>
        <dbReference type="ChEBI" id="CHEBI:57502"/>
        <dbReference type="ChEBI" id="CHEBI:58437"/>
        <dbReference type="EC" id="2.7.7.18"/>
    </reaction>
</comment>
<dbReference type="InterPro" id="IPR014729">
    <property type="entry name" value="Rossmann-like_a/b/a_fold"/>
</dbReference>
<evidence type="ECO:0000256" key="1">
    <source>
        <dbReference type="ARBA" id="ARBA00002324"/>
    </source>
</evidence>
<feature type="domain" description="Cytidyltransferase-like" evidence="12">
    <location>
        <begin position="11"/>
        <end position="174"/>
    </location>
</feature>
<accession>A0ABU3Q1B4</accession>
<dbReference type="PANTHER" id="PTHR39321:SF3">
    <property type="entry name" value="PHOSPHOPANTETHEINE ADENYLYLTRANSFERASE"/>
    <property type="match status" value="1"/>
</dbReference>
<proteinExistence type="inferred from homology"/>
<sequence>MNAAAGRRIGVMGGTFDPIHHGHLVAASEVASFFDLDEVVFVPTGDPWQKSDRHVSPAEHRYLMTVIATASNPRFRVSRVDVDRAGPTYTVDTLRDLRAQLPGAELFFITGADALTNILTWRDTGEMFALARFVGCTRPGYVMDTSALADLPSDRVTVLEIPALAISSTDCRERTQRGEPVWYLVPDGVVQYIGKHRLYTPDPVPSPVLDPAPDPAHHPVPDHQPDPQPDPLRGPA</sequence>
<evidence type="ECO:0000313" key="13">
    <source>
        <dbReference type="EMBL" id="MDT9595169.1"/>
    </source>
</evidence>
<evidence type="ECO:0000256" key="9">
    <source>
        <dbReference type="ARBA" id="ARBA00048721"/>
    </source>
</evidence>
<evidence type="ECO:0000256" key="8">
    <source>
        <dbReference type="ARBA" id="ARBA00023027"/>
    </source>
</evidence>
<comment type="function">
    <text evidence="1 10">Catalyzes the reversible adenylation of nicotinate mononucleotide (NaMN) to nicotinic acid adenine dinucleotide (NaAD).</text>
</comment>
<comment type="pathway">
    <text evidence="2 10">Cofactor biosynthesis; NAD(+) biosynthesis; deamido-NAD(+) from nicotinate D-ribonucleotide: step 1/1.</text>
</comment>
<dbReference type="CDD" id="cd02165">
    <property type="entry name" value="NMNAT"/>
    <property type="match status" value="1"/>
</dbReference>
<feature type="compositionally biased region" description="Pro residues" evidence="11">
    <location>
        <begin position="203"/>
        <end position="214"/>
    </location>
</feature>
<protein>
    <recommendedName>
        <fullName evidence="10">Probable nicotinate-nucleotide adenylyltransferase</fullName>
        <ecNumber evidence="10">2.7.7.18</ecNumber>
    </recommendedName>
    <alternativeName>
        <fullName evidence="10">Deamido-NAD(+) diphosphorylase</fullName>
    </alternativeName>
    <alternativeName>
        <fullName evidence="10">Deamido-NAD(+) pyrophosphorylase</fullName>
    </alternativeName>
    <alternativeName>
        <fullName evidence="10">Nicotinate mononucleotide adenylyltransferase</fullName>
        <shortName evidence="10">NaMN adenylyltransferase</shortName>
    </alternativeName>
</protein>
<evidence type="ECO:0000259" key="12">
    <source>
        <dbReference type="Pfam" id="PF01467"/>
    </source>
</evidence>
<evidence type="ECO:0000313" key="14">
    <source>
        <dbReference type="Proteomes" id="UP001268542"/>
    </source>
</evidence>
<feature type="compositionally biased region" description="Basic and acidic residues" evidence="11">
    <location>
        <begin position="215"/>
        <end position="225"/>
    </location>
</feature>
<comment type="caution">
    <text evidence="13">The sequence shown here is derived from an EMBL/GenBank/DDBJ whole genome shotgun (WGS) entry which is preliminary data.</text>
</comment>
<keyword evidence="4 10" id="KW-0808">Transferase</keyword>
<dbReference type="Gene3D" id="3.40.50.620">
    <property type="entry name" value="HUPs"/>
    <property type="match status" value="1"/>
</dbReference>
<feature type="compositionally biased region" description="Pro residues" evidence="11">
    <location>
        <begin position="226"/>
        <end position="236"/>
    </location>
</feature>
<keyword evidence="8 10" id="KW-0520">NAD</keyword>
<evidence type="ECO:0000256" key="2">
    <source>
        <dbReference type="ARBA" id="ARBA00005019"/>
    </source>
</evidence>
<dbReference type="Pfam" id="PF01467">
    <property type="entry name" value="CTP_transf_like"/>
    <property type="match status" value="1"/>
</dbReference>
<feature type="region of interest" description="Disordered" evidence="11">
    <location>
        <begin position="203"/>
        <end position="236"/>
    </location>
</feature>
<gene>
    <name evidence="10 13" type="primary">nadD</name>
    <name evidence="13" type="ORF">RDV89_18925</name>
</gene>
<dbReference type="NCBIfam" id="TIGR00482">
    <property type="entry name" value="nicotinate (nicotinamide) nucleotide adenylyltransferase"/>
    <property type="match status" value="1"/>
</dbReference>
<evidence type="ECO:0000256" key="4">
    <source>
        <dbReference type="ARBA" id="ARBA00022679"/>
    </source>
</evidence>
<dbReference type="EC" id="2.7.7.18" evidence="10"/>
<dbReference type="PANTHER" id="PTHR39321">
    <property type="entry name" value="NICOTINATE-NUCLEOTIDE ADENYLYLTRANSFERASE-RELATED"/>
    <property type="match status" value="1"/>
</dbReference>
<dbReference type="RefSeq" id="WP_315735651.1">
    <property type="nucleotide sequence ID" value="NZ_JAVYII010000010.1"/>
</dbReference>
<evidence type="ECO:0000256" key="5">
    <source>
        <dbReference type="ARBA" id="ARBA00022695"/>
    </source>
</evidence>
<evidence type="ECO:0000256" key="10">
    <source>
        <dbReference type="HAMAP-Rule" id="MF_00244"/>
    </source>
</evidence>
<evidence type="ECO:0000256" key="3">
    <source>
        <dbReference type="ARBA" id="ARBA00022642"/>
    </source>
</evidence>
<evidence type="ECO:0000256" key="6">
    <source>
        <dbReference type="ARBA" id="ARBA00022741"/>
    </source>
</evidence>
<name>A0ABU3Q1B4_9ACTN</name>
<reference evidence="13 14" key="1">
    <citation type="submission" date="2023-08" db="EMBL/GenBank/DDBJ databases">
        <title>Nocardioides seae sp. nov., a bacterium isolated from a soil.</title>
        <authorList>
            <person name="Wang X."/>
        </authorList>
    </citation>
    <scope>NUCLEOTIDE SEQUENCE [LARGE SCALE GENOMIC DNA]</scope>
    <source>
        <strain evidence="13 14">YZH12</strain>
    </source>
</reference>
<keyword evidence="14" id="KW-1185">Reference proteome</keyword>
<dbReference type="EMBL" id="JAVYII010000010">
    <property type="protein sequence ID" value="MDT9595169.1"/>
    <property type="molecule type" value="Genomic_DNA"/>
</dbReference>
<keyword evidence="6 10" id="KW-0547">Nucleotide-binding</keyword>
<dbReference type="SUPFAM" id="SSF52374">
    <property type="entry name" value="Nucleotidylyl transferase"/>
    <property type="match status" value="1"/>
</dbReference>
<evidence type="ECO:0000256" key="7">
    <source>
        <dbReference type="ARBA" id="ARBA00022840"/>
    </source>
</evidence>
<dbReference type="NCBIfam" id="NF000840">
    <property type="entry name" value="PRK00071.1-3"/>
    <property type="match status" value="1"/>
</dbReference>
<dbReference type="InterPro" id="IPR004821">
    <property type="entry name" value="Cyt_trans-like"/>
</dbReference>
<dbReference type="GO" id="GO:0004515">
    <property type="term" value="F:nicotinate-nucleotide adenylyltransferase activity"/>
    <property type="evidence" value="ECO:0007669"/>
    <property type="project" value="UniProtKB-EC"/>
</dbReference>
<dbReference type="Proteomes" id="UP001268542">
    <property type="component" value="Unassembled WGS sequence"/>
</dbReference>
<organism evidence="13 14">
    <name type="scientific">Nocardioides imazamoxiresistens</name>
    <dbReference type="NCBI Taxonomy" id="3231893"/>
    <lineage>
        <taxon>Bacteria</taxon>
        <taxon>Bacillati</taxon>
        <taxon>Actinomycetota</taxon>
        <taxon>Actinomycetes</taxon>
        <taxon>Propionibacteriales</taxon>
        <taxon>Nocardioidaceae</taxon>
        <taxon>Nocardioides</taxon>
    </lineage>
</organism>
<keyword evidence="3 10" id="KW-0662">Pyridine nucleotide biosynthesis</keyword>
<dbReference type="InterPro" id="IPR005248">
    <property type="entry name" value="NadD/NMNAT"/>
</dbReference>